<dbReference type="RefSeq" id="YP_009051909.1">
    <property type="nucleotide sequence ID" value="NC_024692.1"/>
</dbReference>
<accession>A0A076FER4</accession>
<dbReference type="GeneID" id="20098377"/>
<evidence type="ECO:0000256" key="1">
    <source>
        <dbReference type="SAM" id="MobiDB-lite"/>
    </source>
</evidence>
<dbReference type="EMBL" id="KJ184318">
    <property type="protein sequence ID" value="AII15859.1"/>
    <property type="molecule type" value="Genomic_DNA"/>
</dbReference>
<feature type="region of interest" description="Disordered" evidence="1">
    <location>
        <begin position="415"/>
        <end position="436"/>
    </location>
</feature>
<dbReference type="KEGG" id="vg:20098377"/>
<organism evidence="2 3">
    <name type="scientific">Penaeus monodon nudivirus</name>
    <dbReference type="NCBI Taxonomy" id="1529056"/>
    <lineage>
        <taxon>Viruses</taxon>
        <taxon>Viruses incertae sedis</taxon>
        <taxon>Naldaviricetes</taxon>
        <taxon>Lefavirales</taxon>
        <taxon>Nudiviridae</taxon>
        <taxon>Gammanudivirus</taxon>
        <taxon>Gammanudivirus pemonodonis</taxon>
    </lineage>
</organism>
<sequence length="513" mass="58898">MNQLQKLIPQPTPEFAQALQMFHTRIPDYTLNKLRNFTNYKDEGNFMEVIKNELKINNSKPTPLKYGEIKNATNVEIEDGSIYVQCNPSPRPQKHEFNTGLVFYVPQNHVLIIHADHDVRYTCNPVVIDSVTRTNIMLYIDTVALKESMRIKFHLDLFYTSSKFTYNGENYAIKNGKSINNFKNCITGYNFEVTDTGVTSPEVDISISKNSALAIFNRKREHRIQKFPMMGMYYKKDGSVVHSKFNEGEGDKTISPCSIALGNLSFAVLGKYISNITLAKVEVAPSSAHPTNGGFNGWFDIYDENYDVKVKLFKEAHKLYHWEAKLGKMLKSFGISIEGDEDVMRKLRSVINTKRIKQFQSNLLNYKEFKTIDEVVDIFNSYDVGYFQSYEEKLKQAGEELNKFTSICNFNDTDSSEAEEFSGDENKENKPTESTPDLLCYEEDATTLNEEELLTANVSLDDEEVDETINRFRFPLKRAREEIAKMNKIKAEEEEACYKVDESSDTKKAKTSE</sequence>
<name>A0A076FER4_9VIRU</name>
<evidence type="ECO:0000313" key="2">
    <source>
        <dbReference type="EMBL" id="AII15859.1"/>
    </source>
</evidence>
<dbReference type="Proteomes" id="UP000203413">
    <property type="component" value="Segment"/>
</dbReference>
<keyword evidence="3" id="KW-1185">Reference proteome</keyword>
<reference evidence="2 3" key="1">
    <citation type="journal article" date="2014" name="BMC Genomics">
        <title>The genome and occlusion bodies of marine Penaeus monodon nudivirus (PmNV, also known as MBV and PemoNPV) suggest that it should be assigned to a new nudivirus genus that is distinct from the terrestrial nudiviruses.</title>
        <authorList>
            <person name="Yang Y.T."/>
            <person name="Lee D.Y."/>
            <person name="Wang Y."/>
            <person name="Hu J.M."/>
            <person name="Li W.H."/>
            <person name="Leu J.H."/>
            <person name="Chang G.D."/>
            <person name="Ke H.M."/>
            <person name="Kang S.T."/>
            <person name="Lin S.S."/>
            <person name="Kou G.H."/>
            <person name="Lo C.F."/>
        </authorList>
    </citation>
    <scope>NUCLEOTIDE SEQUENCE [LARGE SCALE GENOMIC DNA]</scope>
    <source>
        <strain evidence="2">Indonesia</strain>
    </source>
</reference>
<gene>
    <name evidence="2" type="ORF">PmNV_071</name>
</gene>
<evidence type="ECO:0000313" key="3">
    <source>
        <dbReference type="Proteomes" id="UP000203413"/>
    </source>
</evidence>
<proteinExistence type="predicted"/>
<protein>
    <submittedName>
        <fullName evidence="2">Uncharacterized protein</fullName>
    </submittedName>
</protein>